<evidence type="ECO:0000313" key="3">
    <source>
        <dbReference type="Proteomes" id="UP001597542"/>
    </source>
</evidence>
<evidence type="ECO:0000256" key="1">
    <source>
        <dbReference type="SAM" id="MobiDB-lite"/>
    </source>
</evidence>
<accession>A0ABW5HRV1</accession>
<feature type="region of interest" description="Disordered" evidence="1">
    <location>
        <begin position="1"/>
        <end position="20"/>
    </location>
</feature>
<organism evidence="2 3">
    <name type="scientific">Amycolatopsis albidoflavus</name>
    <dbReference type="NCBI Taxonomy" id="102226"/>
    <lineage>
        <taxon>Bacteria</taxon>
        <taxon>Bacillati</taxon>
        <taxon>Actinomycetota</taxon>
        <taxon>Actinomycetes</taxon>
        <taxon>Pseudonocardiales</taxon>
        <taxon>Pseudonocardiaceae</taxon>
        <taxon>Amycolatopsis</taxon>
    </lineage>
</organism>
<proteinExistence type="predicted"/>
<dbReference type="EMBL" id="JBHUKQ010000004">
    <property type="protein sequence ID" value="MFD2479721.1"/>
    <property type="molecule type" value="Genomic_DNA"/>
</dbReference>
<protein>
    <submittedName>
        <fullName evidence="2">Uncharacterized protein</fullName>
    </submittedName>
</protein>
<reference evidence="3" key="1">
    <citation type="journal article" date="2019" name="Int. J. Syst. Evol. Microbiol.">
        <title>The Global Catalogue of Microorganisms (GCM) 10K type strain sequencing project: providing services to taxonomists for standard genome sequencing and annotation.</title>
        <authorList>
            <consortium name="The Broad Institute Genomics Platform"/>
            <consortium name="The Broad Institute Genome Sequencing Center for Infectious Disease"/>
            <person name="Wu L."/>
            <person name="Ma J."/>
        </authorList>
    </citation>
    <scope>NUCLEOTIDE SEQUENCE [LARGE SCALE GENOMIC DNA]</scope>
    <source>
        <strain evidence="3">CGMCC 4.7638</strain>
    </source>
</reference>
<dbReference type="Proteomes" id="UP001597542">
    <property type="component" value="Unassembled WGS sequence"/>
</dbReference>
<dbReference type="RefSeq" id="WP_344278012.1">
    <property type="nucleotide sequence ID" value="NZ_BAAAHV010000013.1"/>
</dbReference>
<evidence type="ECO:0000313" key="2">
    <source>
        <dbReference type="EMBL" id="MFD2479721.1"/>
    </source>
</evidence>
<comment type="caution">
    <text evidence="2">The sequence shown here is derived from an EMBL/GenBank/DDBJ whole genome shotgun (WGS) entry which is preliminary data.</text>
</comment>
<name>A0ABW5HRV1_9PSEU</name>
<keyword evidence="3" id="KW-1185">Reference proteome</keyword>
<gene>
    <name evidence="2" type="ORF">ACFSUT_05515</name>
</gene>
<sequence>MPAPSAGGSMSAVRPMPGEHDDKCLQDEVLAAEFRVAQDFGVELKLIGTMLTGTEEVVKRLHRTWDAGFQDVTTRLDEPVIVRTAGERAQSLRQQFCPIVHIGVRHPFRYFIVKLEKLTRHDRSRLLLHEEQISGRL</sequence>